<protein>
    <submittedName>
        <fullName evidence="5">Carbon dioxide concentrating mechanism/carboxysome shell protein</fullName>
    </submittedName>
</protein>
<dbReference type="PANTHER" id="PTHR33941">
    <property type="entry name" value="PROPANEDIOL UTILIZATION PROTEIN PDUA"/>
    <property type="match status" value="1"/>
</dbReference>
<dbReference type="InterPro" id="IPR050575">
    <property type="entry name" value="BMC_shell"/>
</dbReference>
<dbReference type="SUPFAM" id="SSF143414">
    <property type="entry name" value="CcmK-like"/>
    <property type="match status" value="1"/>
</dbReference>
<dbReference type="InterPro" id="IPR000249">
    <property type="entry name" value="BMC_dom"/>
</dbReference>
<dbReference type="PANTHER" id="PTHR33941:SF11">
    <property type="entry name" value="BACTERIAL MICROCOMPARTMENT SHELL PROTEIN PDUJ"/>
    <property type="match status" value="1"/>
</dbReference>
<evidence type="ECO:0000313" key="5">
    <source>
        <dbReference type="EMBL" id="SKC38005.1"/>
    </source>
</evidence>
<evidence type="ECO:0000256" key="3">
    <source>
        <dbReference type="PROSITE-ProRule" id="PRU01278"/>
    </source>
</evidence>
<keyword evidence="6" id="KW-1185">Reference proteome</keyword>
<accession>A0A1T5IFW0</accession>
<dbReference type="STRING" id="36842.SAMN02194393_00329"/>
<comment type="subcellular location">
    <subcellularLocation>
        <location evidence="1">Bacterial microcompartment</location>
    </subcellularLocation>
</comment>
<dbReference type="Proteomes" id="UP000190285">
    <property type="component" value="Unassembled WGS sequence"/>
</dbReference>
<proteinExistence type="inferred from homology"/>
<evidence type="ECO:0000256" key="2">
    <source>
        <dbReference type="ARBA" id="ARBA00024446"/>
    </source>
</evidence>
<dbReference type="InterPro" id="IPR037233">
    <property type="entry name" value="CcmK-like_sf"/>
</dbReference>
<dbReference type="EMBL" id="FUZT01000001">
    <property type="protein sequence ID" value="SKC38005.1"/>
    <property type="molecule type" value="Genomic_DNA"/>
</dbReference>
<feature type="domain" description="BMC" evidence="4">
    <location>
        <begin position="12"/>
        <end position="96"/>
    </location>
</feature>
<evidence type="ECO:0000256" key="1">
    <source>
        <dbReference type="ARBA" id="ARBA00024322"/>
    </source>
</evidence>
<dbReference type="CDD" id="cd07045">
    <property type="entry name" value="BMC_CcmK_like"/>
    <property type="match status" value="1"/>
</dbReference>
<dbReference type="GO" id="GO:0031469">
    <property type="term" value="C:bacterial microcompartment"/>
    <property type="evidence" value="ECO:0007669"/>
    <property type="project" value="UniProtKB-SubCell"/>
</dbReference>
<dbReference type="PROSITE" id="PS51930">
    <property type="entry name" value="BMC_2"/>
    <property type="match status" value="1"/>
</dbReference>
<reference evidence="5 6" key="1">
    <citation type="submission" date="2017-02" db="EMBL/GenBank/DDBJ databases">
        <authorList>
            <person name="Peterson S.W."/>
        </authorList>
    </citation>
    <scope>NUCLEOTIDE SEQUENCE [LARGE SCALE GENOMIC DNA]</scope>
    <source>
        <strain evidence="5 6">M1</strain>
    </source>
</reference>
<evidence type="ECO:0000259" key="4">
    <source>
        <dbReference type="PROSITE" id="PS51930"/>
    </source>
</evidence>
<dbReference type="Pfam" id="PF00936">
    <property type="entry name" value="BMC"/>
    <property type="match status" value="1"/>
</dbReference>
<comment type="similarity">
    <text evidence="3">Belongs to the bacterial microcompartments protein family.</text>
</comment>
<organism evidence="5 6">
    <name type="scientific">Maledivibacter halophilus</name>
    <dbReference type="NCBI Taxonomy" id="36842"/>
    <lineage>
        <taxon>Bacteria</taxon>
        <taxon>Bacillati</taxon>
        <taxon>Bacillota</taxon>
        <taxon>Clostridia</taxon>
        <taxon>Peptostreptococcales</taxon>
        <taxon>Caminicellaceae</taxon>
        <taxon>Maledivibacter</taxon>
    </lineage>
</organism>
<dbReference type="SMART" id="SM00877">
    <property type="entry name" value="BMC"/>
    <property type="match status" value="1"/>
</dbReference>
<gene>
    <name evidence="5" type="ORF">SAMN02194393_00329</name>
</gene>
<sequence>MKLDGEKMNKKALGLIETYGYIGAIEAADSCLKAADVEIIGLEFIRGGLVTIKIKGNVSAVEASIDVGKAAANKVGKVISVDVIARPAMGLEKIFEEDIYQTAFNKDNGTDKLEDTDNDILGEFKKEKNENLSKANYNVEKRKIDSYELIIDTSEKLIKYKDKLVKMDDKEGLASFKVVELRKIARKIQRISMERSQIKMAKKIELIDAITNCFSEGGETEDD</sequence>
<dbReference type="AlphaFoldDB" id="A0A1T5IFW0"/>
<dbReference type="Gene3D" id="3.30.70.1710">
    <property type="match status" value="1"/>
</dbReference>
<keyword evidence="2" id="KW-1283">Bacterial microcompartment</keyword>
<evidence type="ECO:0000313" key="6">
    <source>
        <dbReference type="Proteomes" id="UP000190285"/>
    </source>
</evidence>
<dbReference type="InterPro" id="IPR044872">
    <property type="entry name" value="CcmK/CsoS1_BMC"/>
</dbReference>
<name>A0A1T5IFW0_9FIRM</name>